<evidence type="ECO:0000313" key="11">
    <source>
        <dbReference type="Proteomes" id="UP000030905"/>
    </source>
</evidence>
<dbReference type="GO" id="GO:0009401">
    <property type="term" value="P:phosphoenolpyruvate-dependent sugar phosphotransferase system"/>
    <property type="evidence" value="ECO:0007669"/>
    <property type="project" value="UniProtKB-KW"/>
</dbReference>
<keyword evidence="11" id="KW-1185">Reference proteome</keyword>
<dbReference type="GeneID" id="93075360"/>
<dbReference type="GO" id="GO:0005737">
    <property type="term" value="C:cytoplasm"/>
    <property type="evidence" value="ECO:0007669"/>
    <property type="project" value="UniProtKB-SubCell"/>
</dbReference>
<evidence type="ECO:0000256" key="5">
    <source>
        <dbReference type="ARBA" id="ARBA00022683"/>
    </source>
</evidence>
<dbReference type="AlphaFoldDB" id="A0A0H3J5N9"/>
<comment type="subcellular location">
    <subcellularLocation>
        <location evidence="1">Cytoplasm</location>
    </subcellularLocation>
</comment>
<feature type="domain" description="PTS EIIA type-1" evidence="7">
    <location>
        <begin position="1"/>
        <end position="56"/>
    </location>
</feature>
<dbReference type="Proteomes" id="UP000030905">
    <property type="component" value="Chromosome"/>
</dbReference>
<dbReference type="PROSITE" id="PS51093">
    <property type="entry name" value="PTS_EIIA_TYPE_1"/>
    <property type="match status" value="1"/>
</dbReference>
<evidence type="ECO:0000313" key="9">
    <source>
        <dbReference type="EMBL" id="KRU14666.1"/>
    </source>
</evidence>
<reference evidence="8 11" key="1">
    <citation type="journal article" date="2015" name="Genome Announc.">
        <title>Complete Genome Sequence of the Nitrogen-Fixing and Solvent-Producing Clostridium pasteurianum DSM 525.</title>
        <authorList>
            <person name="Poehlein A."/>
            <person name="Grosse-Honebrink A."/>
            <person name="Zhang Y."/>
            <person name="Minton N.P."/>
            <person name="Daniel R."/>
        </authorList>
    </citation>
    <scope>NUCLEOTIDE SEQUENCE [LARGE SCALE GENOMIC DNA]</scope>
    <source>
        <strain evidence="8">DSM 525</strain>
        <strain evidence="11">DSM 525 / ATCC 6013</strain>
    </source>
</reference>
<reference evidence="9" key="2">
    <citation type="submission" date="2015-10" db="EMBL/GenBank/DDBJ databases">
        <title>Improved Draft Genome Sequence of Clostridium pasteurianum Strain ATCC 6013 (DSM 525) Using a Hybrid Next-Generation Sequencing Approach.</title>
        <authorList>
            <person name="Pyne M.E."/>
            <person name="Utturkar S.M."/>
            <person name="Brown S.D."/>
            <person name="Moo-Young M."/>
            <person name="Chung D.A."/>
            <person name="Chou P.C."/>
        </authorList>
    </citation>
    <scope>NUCLEOTIDE SEQUENCE</scope>
    <source>
        <strain evidence="9">ATCC 6013</strain>
    </source>
</reference>
<accession>A0A0H3J5N9</accession>
<dbReference type="EMBL" id="CP009268">
    <property type="protein sequence ID" value="AJA53309.1"/>
    <property type="molecule type" value="Genomic_DNA"/>
</dbReference>
<dbReference type="KEGG" id="cpae:CPAST_c32550"/>
<dbReference type="PATRIC" id="fig|1262449.3.peg.3144"/>
<keyword evidence="4" id="KW-0808">Transferase</keyword>
<protein>
    <submittedName>
        <fullName evidence="8">PTS system glucose subfamily transporter subunit IIA</fullName>
    </submittedName>
    <submittedName>
        <fullName evidence="9">Sugar-specific permease EIIA 1 domain-containing protein</fullName>
    </submittedName>
</protein>
<keyword evidence="6" id="KW-0418">Kinase</keyword>
<evidence type="ECO:0000256" key="4">
    <source>
        <dbReference type="ARBA" id="ARBA00022679"/>
    </source>
</evidence>
<keyword evidence="3" id="KW-0762">Sugar transport</keyword>
<reference evidence="9 10" key="3">
    <citation type="journal article" name="Genome Announc.">
        <title>Improved Draft Genome Sequence of Clostridium pasteurianum Strain ATCC 6013 (DSM 525) Using a Hybrid Next-Generation Sequencing Approach.</title>
        <authorList>
            <person name="Pyne M.E."/>
            <person name="Utturkar S."/>
            <person name="Brown S.D."/>
            <person name="Moo-Young M."/>
            <person name="Chung D.A."/>
            <person name="Chou C.P."/>
        </authorList>
    </citation>
    <scope>NUCLEOTIDE SEQUENCE [LARGE SCALE GENOMIC DNA]</scope>
    <source>
        <strain evidence="9 10">ATCC 6013</strain>
    </source>
</reference>
<evidence type="ECO:0000259" key="7">
    <source>
        <dbReference type="PROSITE" id="PS51093"/>
    </source>
</evidence>
<dbReference type="eggNOG" id="COG2190">
    <property type="taxonomic scope" value="Bacteria"/>
</dbReference>
<evidence type="ECO:0000256" key="2">
    <source>
        <dbReference type="ARBA" id="ARBA00022448"/>
    </source>
</evidence>
<dbReference type="KEGG" id="cpat:CLPA_c32550"/>
<dbReference type="RefSeq" id="WP_003446794.1">
    <property type="nucleotide sequence ID" value="NZ_ANZB01000012.1"/>
</dbReference>
<dbReference type="EMBL" id="JPGY02000001">
    <property type="protein sequence ID" value="KRU14666.1"/>
    <property type="molecule type" value="Genomic_DNA"/>
</dbReference>
<gene>
    <name evidence="8" type="ORF">CLPA_c32550</name>
    <name evidence="9" type="ORF">CP6013_03925</name>
</gene>
<keyword evidence="5" id="KW-0598">Phosphotransferase system</keyword>
<dbReference type="InterPro" id="IPR050890">
    <property type="entry name" value="PTS_EIIA_component"/>
</dbReference>
<keyword evidence="2" id="KW-0813">Transport</keyword>
<name>A0A0H3J5N9_CLOPA</name>
<evidence type="ECO:0000313" key="8">
    <source>
        <dbReference type="EMBL" id="AJA53309.1"/>
    </source>
</evidence>
<dbReference type="InterPro" id="IPR001127">
    <property type="entry name" value="PTS_EIIA_1_perm"/>
</dbReference>
<proteinExistence type="predicted"/>
<dbReference type="InterPro" id="IPR011055">
    <property type="entry name" value="Dup_hybrid_motif"/>
</dbReference>
<dbReference type="Proteomes" id="UP000028042">
    <property type="component" value="Unassembled WGS sequence"/>
</dbReference>
<evidence type="ECO:0000256" key="3">
    <source>
        <dbReference type="ARBA" id="ARBA00022597"/>
    </source>
</evidence>
<evidence type="ECO:0000256" key="6">
    <source>
        <dbReference type="ARBA" id="ARBA00022777"/>
    </source>
</evidence>
<dbReference type="SUPFAM" id="SSF51261">
    <property type="entry name" value="Duplicated hybrid motif"/>
    <property type="match status" value="1"/>
</dbReference>
<dbReference type="PANTHER" id="PTHR45008:SF1">
    <property type="entry name" value="PTS SYSTEM GLUCOSE-SPECIFIC EIIA COMPONENT"/>
    <property type="match status" value="1"/>
</dbReference>
<sequence>MIIHVGLDTVELNGEGFDILVKEGDTVKVGYPLSNIDLEFTKSSNKKVVTPVLITNYEDKVKSFHLENNSLRVKCKELVLKCELK</sequence>
<dbReference type="Gene3D" id="2.70.70.10">
    <property type="entry name" value="Glucose Permease (Domain IIA)"/>
    <property type="match status" value="1"/>
</dbReference>
<organism evidence="8 11">
    <name type="scientific">Clostridium pasteurianum DSM 525 = ATCC 6013</name>
    <dbReference type="NCBI Taxonomy" id="1262449"/>
    <lineage>
        <taxon>Bacteria</taxon>
        <taxon>Bacillati</taxon>
        <taxon>Bacillota</taxon>
        <taxon>Clostridia</taxon>
        <taxon>Eubacteriales</taxon>
        <taxon>Clostridiaceae</taxon>
        <taxon>Clostridium</taxon>
    </lineage>
</organism>
<dbReference type="PANTHER" id="PTHR45008">
    <property type="entry name" value="PTS SYSTEM GLUCOSE-SPECIFIC EIIA COMPONENT"/>
    <property type="match status" value="1"/>
</dbReference>
<dbReference type="Pfam" id="PF00358">
    <property type="entry name" value="PTS_EIIA_1"/>
    <property type="match status" value="1"/>
</dbReference>
<evidence type="ECO:0000313" key="10">
    <source>
        <dbReference type="Proteomes" id="UP000028042"/>
    </source>
</evidence>
<dbReference type="GO" id="GO:0016301">
    <property type="term" value="F:kinase activity"/>
    <property type="evidence" value="ECO:0007669"/>
    <property type="project" value="UniProtKB-KW"/>
</dbReference>
<evidence type="ECO:0000256" key="1">
    <source>
        <dbReference type="ARBA" id="ARBA00004496"/>
    </source>
</evidence>